<dbReference type="PANTHER" id="PTHR36934">
    <property type="entry name" value="BLR0278 PROTEIN"/>
    <property type="match status" value="1"/>
</dbReference>
<proteinExistence type="predicted"/>
<organism evidence="2 3">
    <name type="scientific">Chitinophaga niastensis</name>
    <dbReference type="NCBI Taxonomy" id="536980"/>
    <lineage>
        <taxon>Bacteria</taxon>
        <taxon>Pseudomonadati</taxon>
        <taxon>Bacteroidota</taxon>
        <taxon>Chitinophagia</taxon>
        <taxon>Chitinophagales</taxon>
        <taxon>Chitinophagaceae</taxon>
        <taxon>Chitinophaga</taxon>
    </lineage>
</organism>
<dbReference type="Gene3D" id="3.10.129.10">
    <property type="entry name" value="Hotdog Thioesterase"/>
    <property type="match status" value="1"/>
</dbReference>
<dbReference type="RefSeq" id="WP_106531377.1">
    <property type="nucleotide sequence ID" value="NZ_PYAW01000011.1"/>
</dbReference>
<dbReference type="InterPro" id="IPR054485">
    <property type="entry name" value="FlK-like_dom"/>
</dbReference>
<dbReference type="InterPro" id="IPR029069">
    <property type="entry name" value="HotDog_dom_sf"/>
</dbReference>
<comment type="caution">
    <text evidence="2">The sequence shown here is derived from an EMBL/GenBank/DDBJ whole genome shotgun (WGS) entry which is preliminary data.</text>
</comment>
<name>A0A2P8H8S4_CHINA</name>
<keyword evidence="3" id="KW-1185">Reference proteome</keyword>
<dbReference type="EMBL" id="PYAW01000011">
    <property type="protein sequence ID" value="PSL42636.1"/>
    <property type="molecule type" value="Genomic_DNA"/>
</dbReference>
<dbReference type="Pfam" id="PF22636">
    <property type="entry name" value="FlK"/>
    <property type="match status" value="1"/>
</dbReference>
<evidence type="ECO:0000259" key="1">
    <source>
        <dbReference type="Pfam" id="PF22636"/>
    </source>
</evidence>
<evidence type="ECO:0000313" key="3">
    <source>
        <dbReference type="Proteomes" id="UP000240971"/>
    </source>
</evidence>
<accession>A0A2P8H8S4</accession>
<dbReference type="PANTHER" id="PTHR36934:SF1">
    <property type="entry name" value="THIOESTERASE DOMAIN-CONTAINING PROTEIN"/>
    <property type="match status" value="1"/>
</dbReference>
<gene>
    <name evidence="2" type="ORF">CLV51_11121</name>
</gene>
<reference evidence="2 3" key="1">
    <citation type="submission" date="2018-03" db="EMBL/GenBank/DDBJ databases">
        <title>Genomic Encyclopedia of Archaeal and Bacterial Type Strains, Phase II (KMG-II): from individual species to whole genera.</title>
        <authorList>
            <person name="Goeker M."/>
        </authorList>
    </citation>
    <scope>NUCLEOTIDE SEQUENCE [LARGE SCALE GENOMIC DNA]</scope>
    <source>
        <strain evidence="2 3">DSM 24859</strain>
    </source>
</reference>
<protein>
    <submittedName>
        <fullName evidence="2">Putative thioesterase</fullName>
    </submittedName>
</protein>
<dbReference type="InterPro" id="IPR025540">
    <property type="entry name" value="FlK"/>
</dbReference>
<dbReference type="Proteomes" id="UP000240971">
    <property type="component" value="Unassembled WGS sequence"/>
</dbReference>
<evidence type="ECO:0000313" key="2">
    <source>
        <dbReference type="EMBL" id="PSL42636.1"/>
    </source>
</evidence>
<feature type="domain" description="Fluoroacetyl-CoA-specific thioesterase-like" evidence="1">
    <location>
        <begin position="17"/>
        <end position="120"/>
    </location>
</feature>
<sequence>MHHPFQPGHTKHFSRIVRPEDCATFDNGNVHPVYATFALARDAEWCCRLFVLEMKEETEEGIGTRLTIEHSSPALVGSRVDFTATLTAIHQHEITCSYEAVTGTRLIASGIQVQKILKREKLEKLFEQIM</sequence>
<dbReference type="AlphaFoldDB" id="A0A2P8H8S4"/>
<dbReference type="OrthoDB" id="6902891at2"/>
<dbReference type="SUPFAM" id="SSF54637">
    <property type="entry name" value="Thioesterase/thiol ester dehydrase-isomerase"/>
    <property type="match status" value="1"/>
</dbReference>